<dbReference type="Pfam" id="PF05099">
    <property type="entry name" value="TerB"/>
    <property type="match status" value="1"/>
</dbReference>
<keyword evidence="1" id="KW-0812">Transmembrane</keyword>
<sequence>MKKSYLKWIGGGLGWALGGPIGAIMGFALGSMISTTEIVTSEQAQSRGRSFRRTSTDDFVVSLLVLSAAVMKADGKVVKSELDYVKQFFVRQFGEAKAQEQLLLLREILKQPLQLRQVCVQIRANMQHPLRLQLIHYIFGLAQADGSLDTSELRVIENIARDLGISQKDFDSIRAMFKSDTSSAYKVLEISEDATEQEIKKAYRKMAIKYHPDKLSSLGPDIQKAAKEKFVKVQEAYETIKKQKGIK</sequence>
<keyword evidence="4" id="KW-1185">Reference proteome</keyword>
<dbReference type="InterPro" id="IPR036869">
    <property type="entry name" value="J_dom_sf"/>
</dbReference>
<dbReference type="PANTHER" id="PTHR24074">
    <property type="entry name" value="CO-CHAPERONE PROTEIN DJLA"/>
    <property type="match status" value="1"/>
</dbReference>
<dbReference type="Pfam" id="PF00226">
    <property type="entry name" value="DnaJ"/>
    <property type="match status" value="1"/>
</dbReference>
<dbReference type="InterPro" id="IPR029024">
    <property type="entry name" value="TerB-like"/>
</dbReference>
<dbReference type="InterPro" id="IPR001623">
    <property type="entry name" value="DnaJ_domain"/>
</dbReference>
<dbReference type="SUPFAM" id="SSF46565">
    <property type="entry name" value="Chaperone J-domain"/>
    <property type="match status" value="1"/>
</dbReference>
<gene>
    <name evidence="3" type="ORF">G3O08_09750</name>
</gene>
<dbReference type="RefSeq" id="WP_163285178.1">
    <property type="nucleotide sequence ID" value="NZ_JAAGVY010000015.1"/>
</dbReference>
<keyword evidence="1" id="KW-1133">Transmembrane helix</keyword>
<evidence type="ECO:0000313" key="3">
    <source>
        <dbReference type="EMBL" id="NEN23784.1"/>
    </source>
</evidence>
<dbReference type="CDD" id="cd07316">
    <property type="entry name" value="terB_like_DjlA"/>
    <property type="match status" value="1"/>
</dbReference>
<protein>
    <submittedName>
        <fullName evidence="3">DnaJ domain-containing protein</fullName>
    </submittedName>
</protein>
<dbReference type="PROSITE" id="PS50076">
    <property type="entry name" value="DNAJ_2"/>
    <property type="match status" value="1"/>
</dbReference>
<dbReference type="AlphaFoldDB" id="A0A7K3WQL6"/>
<dbReference type="PRINTS" id="PR00625">
    <property type="entry name" value="JDOMAIN"/>
</dbReference>
<dbReference type="Gene3D" id="1.10.287.110">
    <property type="entry name" value="DnaJ domain"/>
    <property type="match status" value="1"/>
</dbReference>
<accession>A0A7K3WQL6</accession>
<evidence type="ECO:0000313" key="4">
    <source>
        <dbReference type="Proteomes" id="UP000486602"/>
    </source>
</evidence>
<proteinExistence type="predicted"/>
<feature type="domain" description="J" evidence="2">
    <location>
        <begin position="183"/>
        <end position="247"/>
    </location>
</feature>
<dbReference type="EMBL" id="JAAGVY010000015">
    <property type="protein sequence ID" value="NEN23784.1"/>
    <property type="molecule type" value="Genomic_DNA"/>
</dbReference>
<dbReference type="InterPro" id="IPR050817">
    <property type="entry name" value="DjlA_DnaK_co-chaperone"/>
</dbReference>
<dbReference type="InterPro" id="IPR007791">
    <property type="entry name" value="DjlA_N"/>
</dbReference>
<dbReference type="CDD" id="cd06257">
    <property type="entry name" value="DnaJ"/>
    <property type="match status" value="1"/>
</dbReference>
<reference evidence="3 4" key="1">
    <citation type="submission" date="2020-02" db="EMBL/GenBank/DDBJ databases">
        <title>Out from the shadows clarifying the taxonomy of the family Cryomorphaceae and related taxa by utilizing the GTDB taxonomic framework.</title>
        <authorList>
            <person name="Bowman J.P."/>
        </authorList>
    </citation>
    <scope>NUCLEOTIDE SEQUENCE [LARGE SCALE GENOMIC DNA]</scope>
    <source>
        <strain evidence="3 4">QSSC 1-22</strain>
    </source>
</reference>
<keyword evidence="1" id="KW-0472">Membrane</keyword>
<evidence type="ECO:0000259" key="2">
    <source>
        <dbReference type="PROSITE" id="PS50076"/>
    </source>
</evidence>
<organism evidence="3 4">
    <name type="scientific">Cryomorpha ignava</name>
    <dbReference type="NCBI Taxonomy" id="101383"/>
    <lineage>
        <taxon>Bacteria</taxon>
        <taxon>Pseudomonadati</taxon>
        <taxon>Bacteroidota</taxon>
        <taxon>Flavobacteriia</taxon>
        <taxon>Flavobacteriales</taxon>
        <taxon>Cryomorphaceae</taxon>
        <taxon>Cryomorpha</taxon>
    </lineage>
</organism>
<evidence type="ECO:0000256" key="1">
    <source>
        <dbReference type="SAM" id="Phobius"/>
    </source>
</evidence>
<name>A0A7K3WQL6_9FLAO</name>
<dbReference type="Gene3D" id="1.10.3680.10">
    <property type="entry name" value="TerB-like"/>
    <property type="match status" value="1"/>
</dbReference>
<feature type="transmembrane region" description="Helical" evidence="1">
    <location>
        <begin position="12"/>
        <end position="33"/>
    </location>
</feature>
<dbReference type="SMART" id="SM00271">
    <property type="entry name" value="DnaJ"/>
    <property type="match status" value="1"/>
</dbReference>
<comment type="caution">
    <text evidence="3">The sequence shown here is derived from an EMBL/GenBank/DDBJ whole genome shotgun (WGS) entry which is preliminary data.</text>
</comment>
<dbReference type="Proteomes" id="UP000486602">
    <property type="component" value="Unassembled WGS sequence"/>
</dbReference>